<dbReference type="Gene3D" id="1.20.1280.290">
    <property type="match status" value="2"/>
</dbReference>
<gene>
    <name evidence="9" type="ORF">ADUPG1_008691</name>
</gene>
<dbReference type="InterPro" id="IPR006603">
    <property type="entry name" value="PQ-loop_rpt"/>
</dbReference>
<keyword evidence="3 8" id="KW-0812">Transmembrane</keyword>
<feature type="transmembrane region" description="Helical" evidence="8">
    <location>
        <begin position="216"/>
        <end position="234"/>
    </location>
</feature>
<feature type="transmembrane region" description="Helical" evidence="8">
    <location>
        <begin position="348"/>
        <end position="366"/>
    </location>
</feature>
<dbReference type="Proteomes" id="UP001057375">
    <property type="component" value="Unassembled WGS sequence"/>
</dbReference>
<proteinExistence type="predicted"/>
<feature type="transmembrane region" description="Helical" evidence="8">
    <location>
        <begin position="255"/>
        <end position="280"/>
    </location>
</feature>
<comment type="caution">
    <text evidence="9">The sequence shown here is derived from an EMBL/GenBank/DDBJ whole genome shotgun (WGS) entry which is preliminary data.</text>
</comment>
<dbReference type="InterPro" id="IPR005282">
    <property type="entry name" value="LC_transporter"/>
</dbReference>
<evidence type="ECO:0000256" key="3">
    <source>
        <dbReference type="ARBA" id="ARBA00022692"/>
    </source>
</evidence>
<name>A0ABQ5KU34_9EUKA</name>
<evidence type="ECO:0000256" key="7">
    <source>
        <dbReference type="SAM" id="MobiDB-lite"/>
    </source>
</evidence>
<evidence type="ECO:0000256" key="5">
    <source>
        <dbReference type="ARBA" id="ARBA00022989"/>
    </source>
</evidence>
<organism evidence="9 10">
    <name type="scientific">Aduncisulcus paluster</name>
    <dbReference type="NCBI Taxonomy" id="2918883"/>
    <lineage>
        <taxon>Eukaryota</taxon>
        <taxon>Metamonada</taxon>
        <taxon>Carpediemonas-like organisms</taxon>
        <taxon>Aduncisulcus</taxon>
    </lineage>
</organism>
<reference evidence="9" key="1">
    <citation type="submission" date="2022-03" db="EMBL/GenBank/DDBJ databases">
        <title>Draft genome sequence of Aduncisulcus paluster, a free-living microaerophilic Fornicata.</title>
        <authorList>
            <person name="Yuyama I."/>
            <person name="Kume K."/>
            <person name="Tamura T."/>
            <person name="Inagaki Y."/>
            <person name="Hashimoto T."/>
        </authorList>
    </citation>
    <scope>NUCLEOTIDE SEQUENCE</scope>
    <source>
        <strain evidence="9">NY0171</strain>
    </source>
</reference>
<dbReference type="SMART" id="SM00679">
    <property type="entry name" value="CTNS"/>
    <property type="match status" value="2"/>
</dbReference>
<accession>A0ABQ5KU34</accession>
<feature type="transmembrane region" description="Helical" evidence="8">
    <location>
        <begin position="286"/>
        <end position="306"/>
    </location>
</feature>
<dbReference type="PANTHER" id="PTHR13131">
    <property type="entry name" value="CYSTINOSIN"/>
    <property type="match status" value="1"/>
</dbReference>
<comment type="subcellular location">
    <subcellularLocation>
        <location evidence="1">Endomembrane system</location>
        <topology evidence="1">Multi-pass membrane protein</topology>
    </subcellularLocation>
</comment>
<keyword evidence="2" id="KW-0813">Transport</keyword>
<dbReference type="EMBL" id="BQXS01011012">
    <property type="protein sequence ID" value="GKT35551.1"/>
    <property type="molecule type" value="Genomic_DNA"/>
</dbReference>
<dbReference type="PANTHER" id="PTHR13131:SF5">
    <property type="entry name" value="CYSTINOSIN"/>
    <property type="match status" value="1"/>
</dbReference>
<keyword evidence="6 8" id="KW-0472">Membrane</keyword>
<evidence type="ECO:0000256" key="2">
    <source>
        <dbReference type="ARBA" id="ARBA00022448"/>
    </source>
</evidence>
<protein>
    <submittedName>
        <fullName evidence="9">Lysosomal cystine transporter like protein</fullName>
    </submittedName>
</protein>
<feature type="transmembrane region" description="Helical" evidence="8">
    <location>
        <begin position="322"/>
        <end position="342"/>
    </location>
</feature>
<evidence type="ECO:0000256" key="8">
    <source>
        <dbReference type="SAM" id="Phobius"/>
    </source>
</evidence>
<evidence type="ECO:0000313" key="9">
    <source>
        <dbReference type="EMBL" id="GKT35551.1"/>
    </source>
</evidence>
<keyword evidence="5 8" id="KW-1133">Transmembrane helix</keyword>
<dbReference type="Pfam" id="PF04193">
    <property type="entry name" value="PQ-loop"/>
    <property type="match status" value="2"/>
</dbReference>
<keyword evidence="4" id="KW-0677">Repeat</keyword>
<feature type="region of interest" description="Disordered" evidence="7">
    <location>
        <begin position="1"/>
        <end position="30"/>
    </location>
</feature>
<sequence length="474" mass="52626">MSYHPGQSIGTKRRAMAMGSEVPSSSAFVNNEYPRSIGHTQPMMPALTPSQGQPGGIVPIVPQHPVVSSSSTSALAHDSTLYGTMGVGMSPHPTAPHFLPHPQQFTGGDSTALPFAAASHLGPMPYQFQYPSPYSPYQQQGSMLGGNPFVAEHAHLSAFLYRFAALGRVQEAKEYVYRMLSEKMRKECYHQQKQVSQQSALVNNFINTEIDTIEKWSAVFGWIAFFMWSVSFYPQPIKNCMHKAVEGFSLEFNTLNTLGFSCYLLYNSLVISGALNVSIVVHWNDVAFALNAVILTVITQVQFFYYCRCSGKARPKIPQRDWIFIFVSIAVVVVSFIIAAIGGFSYDIPLQILGFIKIIVTITKYIPQAILNYRRKTTYGFAISNIMLDLGGSITQFVQMVLDCVDAHSTSPMFGNIPKFCLSLVPFVYDTLLIIQFCMYGTEPEPVDPACQCENDNLLEAETPEKDSKDIIEV</sequence>
<evidence type="ECO:0000256" key="6">
    <source>
        <dbReference type="ARBA" id="ARBA00023136"/>
    </source>
</evidence>
<evidence type="ECO:0000313" key="10">
    <source>
        <dbReference type="Proteomes" id="UP001057375"/>
    </source>
</evidence>
<keyword evidence="10" id="KW-1185">Reference proteome</keyword>
<evidence type="ECO:0000256" key="1">
    <source>
        <dbReference type="ARBA" id="ARBA00004127"/>
    </source>
</evidence>
<evidence type="ECO:0000256" key="4">
    <source>
        <dbReference type="ARBA" id="ARBA00022737"/>
    </source>
</evidence>